<dbReference type="GO" id="GO:0000421">
    <property type="term" value="C:autophagosome membrane"/>
    <property type="evidence" value="ECO:0007669"/>
    <property type="project" value="UniProtKB-SubCell"/>
</dbReference>
<evidence type="ECO:0000313" key="17">
    <source>
        <dbReference type="Proteomes" id="UP000018467"/>
    </source>
</evidence>
<dbReference type="GO" id="GO:0010008">
    <property type="term" value="C:endosome membrane"/>
    <property type="evidence" value="ECO:0007669"/>
    <property type="project" value="UniProtKB-SubCell"/>
</dbReference>
<evidence type="ECO:0000259" key="15">
    <source>
        <dbReference type="Pfam" id="PF10277"/>
    </source>
</evidence>
<comment type="function">
    <text evidence="13">Modulator of macroautophagy that causes accumulation of autophagosomes under basal conditions and enhances autophagic flux. Represses cell death and promotes long-term clonogenic survival of cells grown in the absence of glucose in a macroautophagy-independent manner. May have some role in extracellular matrix engulfment or growth factor receptor recycling, both of which can modulate cell survival.</text>
</comment>
<accession>A0A3B1KFZ1</accession>
<dbReference type="Bgee" id="ENSAMXG00000040509">
    <property type="expression patterns" value="Expressed in intestine and 2 other cell types or tissues"/>
</dbReference>
<protein>
    <submittedName>
        <fullName evidence="16">Transmembrane protein 150B</fullName>
    </submittedName>
</protein>
<evidence type="ECO:0000256" key="12">
    <source>
        <dbReference type="ARBA" id="ARBA00023329"/>
    </source>
</evidence>
<keyword evidence="7" id="KW-0967">Endosome</keyword>
<evidence type="ECO:0000256" key="3">
    <source>
        <dbReference type="ARBA" id="ARBA00004651"/>
    </source>
</evidence>
<keyword evidence="5" id="KW-1003">Cell membrane</keyword>
<dbReference type="InterPro" id="IPR050911">
    <property type="entry name" value="DRAM/TMEM150_Autophagy_Mod"/>
</dbReference>
<evidence type="ECO:0000256" key="4">
    <source>
        <dbReference type="ARBA" id="ARBA00006565"/>
    </source>
</evidence>
<organism evidence="16 17">
    <name type="scientific">Astyanax mexicanus</name>
    <name type="common">Blind cave fish</name>
    <name type="synonym">Astyanax fasciatus mexicanus</name>
    <dbReference type="NCBI Taxonomy" id="7994"/>
    <lineage>
        <taxon>Eukaryota</taxon>
        <taxon>Metazoa</taxon>
        <taxon>Chordata</taxon>
        <taxon>Craniata</taxon>
        <taxon>Vertebrata</taxon>
        <taxon>Euteleostomi</taxon>
        <taxon>Actinopterygii</taxon>
        <taxon>Neopterygii</taxon>
        <taxon>Teleostei</taxon>
        <taxon>Ostariophysi</taxon>
        <taxon>Characiformes</taxon>
        <taxon>Characoidei</taxon>
        <taxon>Acestrorhamphidae</taxon>
        <taxon>Acestrorhamphinae</taxon>
        <taxon>Astyanax</taxon>
    </lineage>
</organism>
<dbReference type="CTD" id="284417"/>
<dbReference type="AlphaFoldDB" id="A0A3B1KFZ1"/>
<evidence type="ECO:0000256" key="6">
    <source>
        <dbReference type="ARBA" id="ARBA00022692"/>
    </source>
</evidence>
<dbReference type="Proteomes" id="UP000018467">
    <property type="component" value="Unassembled WGS sequence"/>
</dbReference>
<comment type="subcellular location">
    <subcellularLocation>
        <location evidence="3">Cell membrane</location>
        <topology evidence="3">Multi-pass membrane protein</topology>
    </subcellularLocation>
    <subcellularLocation>
        <location evidence="2">Cytoplasmic vesicle</location>
        <location evidence="2">Autophagosome membrane</location>
        <topology evidence="2">Multi-pass membrane protein</topology>
    </subcellularLocation>
    <subcellularLocation>
        <location evidence="1">Endosome membrane</location>
        <topology evidence="1">Multi-pass membrane protein</topology>
    </subcellularLocation>
</comment>
<dbReference type="GeneID" id="111192068"/>
<dbReference type="PANTHER" id="PTHR21324:SF3">
    <property type="entry name" value="MODULATOR OF MACROAUTOPHAGY TMEM150B"/>
    <property type="match status" value="1"/>
</dbReference>
<keyword evidence="8 14" id="KW-1133">Transmembrane helix</keyword>
<dbReference type="InterPro" id="IPR019402">
    <property type="entry name" value="CWH43_N"/>
</dbReference>
<reference evidence="16" key="4">
    <citation type="submission" date="2025-09" db="UniProtKB">
        <authorList>
            <consortium name="Ensembl"/>
        </authorList>
    </citation>
    <scope>IDENTIFICATION</scope>
</reference>
<feature type="transmembrane region" description="Helical" evidence="14">
    <location>
        <begin position="150"/>
        <end position="173"/>
    </location>
</feature>
<keyword evidence="9" id="KW-0072">Autophagy</keyword>
<reference evidence="17" key="2">
    <citation type="journal article" date="2014" name="Nat. Commun.">
        <title>The cavefish genome reveals candidate genes for eye loss.</title>
        <authorList>
            <person name="McGaugh S.E."/>
            <person name="Gross J.B."/>
            <person name="Aken B."/>
            <person name="Blin M."/>
            <person name="Borowsky R."/>
            <person name="Chalopin D."/>
            <person name="Hinaux H."/>
            <person name="Jeffery W.R."/>
            <person name="Keene A."/>
            <person name="Ma L."/>
            <person name="Minx P."/>
            <person name="Murphy D."/>
            <person name="O'Quin K.E."/>
            <person name="Retaux S."/>
            <person name="Rohner N."/>
            <person name="Searle S.M."/>
            <person name="Stahl B.A."/>
            <person name="Tabin C."/>
            <person name="Volff J.N."/>
            <person name="Yoshizawa M."/>
            <person name="Warren W.C."/>
        </authorList>
    </citation>
    <scope>NUCLEOTIDE SEQUENCE [LARGE SCALE GENOMIC DNA]</scope>
    <source>
        <strain evidence="17">female</strain>
    </source>
</reference>
<evidence type="ECO:0000256" key="8">
    <source>
        <dbReference type="ARBA" id="ARBA00022989"/>
    </source>
</evidence>
<evidence type="ECO:0000256" key="1">
    <source>
        <dbReference type="ARBA" id="ARBA00004337"/>
    </source>
</evidence>
<dbReference type="RefSeq" id="XP_022524237.1">
    <property type="nucleotide sequence ID" value="XM_022668516.2"/>
</dbReference>
<keyword evidence="10 14" id="KW-0472">Membrane</keyword>
<evidence type="ECO:0000256" key="7">
    <source>
        <dbReference type="ARBA" id="ARBA00022753"/>
    </source>
</evidence>
<dbReference type="Ensembl" id="ENSAMXT00000037470.1">
    <property type="protein sequence ID" value="ENSAMXP00000053622.1"/>
    <property type="gene ID" value="ENSAMXG00000040509.1"/>
</dbReference>
<proteinExistence type="inferred from homology"/>
<evidence type="ECO:0000313" key="16">
    <source>
        <dbReference type="Ensembl" id="ENSAMXP00000053622.1"/>
    </source>
</evidence>
<dbReference type="PANTHER" id="PTHR21324">
    <property type="entry name" value="FASTING-INDUCIBLE INTEGRAL MEMBRANE PROTEIN TM6P1-RELATED"/>
    <property type="match status" value="1"/>
</dbReference>
<name>A0A3B1KFZ1_ASTMX</name>
<evidence type="ECO:0000256" key="14">
    <source>
        <dbReference type="SAM" id="Phobius"/>
    </source>
</evidence>
<keyword evidence="12" id="KW-0968">Cytoplasmic vesicle</keyword>
<evidence type="ECO:0000256" key="9">
    <source>
        <dbReference type="ARBA" id="ARBA00023006"/>
    </source>
</evidence>
<feature type="domain" description="CWH43-like N-terminal" evidence="15">
    <location>
        <begin position="4"/>
        <end position="204"/>
    </location>
</feature>
<keyword evidence="6 14" id="KW-0812">Transmembrane</keyword>
<keyword evidence="17" id="KW-1185">Reference proteome</keyword>
<keyword evidence="11" id="KW-0325">Glycoprotein</keyword>
<evidence type="ECO:0000256" key="10">
    <source>
        <dbReference type="ARBA" id="ARBA00023136"/>
    </source>
</evidence>
<dbReference type="FunCoup" id="A0A3B1KFZ1">
    <property type="interactions" value="10"/>
</dbReference>
<dbReference type="GO" id="GO:0005886">
    <property type="term" value="C:plasma membrane"/>
    <property type="evidence" value="ECO:0007669"/>
    <property type="project" value="UniProtKB-SubCell"/>
</dbReference>
<reference evidence="16" key="3">
    <citation type="submission" date="2025-08" db="UniProtKB">
        <authorList>
            <consortium name="Ensembl"/>
        </authorList>
    </citation>
    <scope>IDENTIFICATION</scope>
</reference>
<reference evidence="17" key="1">
    <citation type="submission" date="2013-03" db="EMBL/GenBank/DDBJ databases">
        <authorList>
            <person name="Jeffery W."/>
            <person name="Warren W."/>
            <person name="Wilson R.K."/>
        </authorList>
    </citation>
    <scope>NUCLEOTIDE SEQUENCE</scope>
    <source>
        <strain evidence="17">female</strain>
    </source>
</reference>
<feature type="transmembrane region" description="Helical" evidence="14">
    <location>
        <begin position="53"/>
        <end position="73"/>
    </location>
</feature>
<dbReference type="STRING" id="7994.ENSAMXP00000053622"/>
<feature type="transmembrane region" description="Helical" evidence="14">
    <location>
        <begin position="85"/>
        <end position="104"/>
    </location>
</feature>
<dbReference type="GeneTree" id="ENSGT01030000234578"/>
<evidence type="ECO:0000256" key="2">
    <source>
        <dbReference type="ARBA" id="ARBA00004542"/>
    </source>
</evidence>
<feature type="transmembrane region" description="Helical" evidence="14">
    <location>
        <begin position="116"/>
        <end position="138"/>
    </location>
</feature>
<dbReference type="Pfam" id="PF10277">
    <property type="entry name" value="Frag1"/>
    <property type="match status" value="1"/>
</dbReference>
<evidence type="ECO:0000256" key="13">
    <source>
        <dbReference type="ARBA" id="ARBA00045144"/>
    </source>
</evidence>
<dbReference type="KEGG" id="amex:111192068"/>
<dbReference type="GO" id="GO:0006914">
    <property type="term" value="P:autophagy"/>
    <property type="evidence" value="ECO:0007669"/>
    <property type="project" value="UniProtKB-KW"/>
</dbReference>
<evidence type="ECO:0000256" key="11">
    <source>
        <dbReference type="ARBA" id="ARBA00023180"/>
    </source>
</evidence>
<dbReference type="InParanoid" id="A0A3B1KFZ1"/>
<comment type="similarity">
    <text evidence="4">Belongs to the DRAM/TMEM150 family.</text>
</comment>
<sequence length="227" mass="25487">MWAWALLPVLLAVFGTVGLWAVFGIAVSNNTVNLTVEFPYISTCGSYNPQSCLFSQICNICSVLALWIVTIRFQQVRDLGYSSHVNTCSLVLGFISSIGISVLGNFQQSVEMKVHLLGAFLAFYVGLVYFWIQVWLTYRAKPSRDKKWAAPMRIIFCGLSTGLIIAMSVLHNIGYRSEAAVCEWAAVMGFFVLFGVFTAEFRHIDFHELHVQRESKINNAMPINQIQ</sequence>
<feature type="transmembrane region" description="Helical" evidence="14">
    <location>
        <begin position="185"/>
        <end position="204"/>
    </location>
</feature>
<evidence type="ECO:0000256" key="5">
    <source>
        <dbReference type="ARBA" id="ARBA00022475"/>
    </source>
</evidence>